<name>A0A226ETE2_FOLCA</name>
<dbReference type="EMBL" id="LNIX01000002">
    <property type="protein sequence ID" value="OXA59876.1"/>
    <property type="molecule type" value="Genomic_DNA"/>
</dbReference>
<evidence type="ECO:0000256" key="2">
    <source>
        <dbReference type="SAM" id="SignalP"/>
    </source>
</evidence>
<keyword evidence="2" id="KW-0732">Signal</keyword>
<protein>
    <submittedName>
        <fullName evidence="3">Uncharacterized protein</fullName>
    </submittedName>
</protein>
<dbReference type="Proteomes" id="UP000198287">
    <property type="component" value="Unassembled WGS sequence"/>
</dbReference>
<sequence>MCHIVKLVCLTVLLLVTVQSLRDDHYFYEMSPLTELGRYLNQSETDFETKMKPVCSCQSLPFRTNYTDEYCYCTLGCPIPEHPFTQELLLPSESVKCFRNVTTPLEMKGRVRSKPLFPYFCHRPEQIMDGSARWFAFLCIHDFSLNHVRHFFDINPGWSSKLEKEEKRHEKYGWRNDNKEQNQPPESERESRRGNGRNVNALDLLTSLDAKEEVKIPSGIQVLGNINFTMEQENEAFHLIRVLTPINFTISGE</sequence>
<feature type="compositionally biased region" description="Basic and acidic residues" evidence="1">
    <location>
        <begin position="169"/>
        <end position="193"/>
    </location>
</feature>
<evidence type="ECO:0000256" key="1">
    <source>
        <dbReference type="SAM" id="MobiDB-lite"/>
    </source>
</evidence>
<accession>A0A226ETE2</accession>
<evidence type="ECO:0000313" key="4">
    <source>
        <dbReference type="Proteomes" id="UP000198287"/>
    </source>
</evidence>
<gene>
    <name evidence="3" type="ORF">Fcan01_06293</name>
</gene>
<organism evidence="3 4">
    <name type="scientific">Folsomia candida</name>
    <name type="common">Springtail</name>
    <dbReference type="NCBI Taxonomy" id="158441"/>
    <lineage>
        <taxon>Eukaryota</taxon>
        <taxon>Metazoa</taxon>
        <taxon>Ecdysozoa</taxon>
        <taxon>Arthropoda</taxon>
        <taxon>Hexapoda</taxon>
        <taxon>Collembola</taxon>
        <taxon>Entomobryomorpha</taxon>
        <taxon>Isotomoidea</taxon>
        <taxon>Isotomidae</taxon>
        <taxon>Proisotominae</taxon>
        <taxon>Folsomia</taxon>
    </lineage>
</organism>
<evidence type="ECO:0000313" key="3">
    <source>
        <dbReference type="EMBL" id="OXA59876.1"/>
    </source>
</evidence>
<feature type="signal peptide" evidence="2">
    <location>
        <begin position="1"/>
        <end position="20"/>
    </location>
</feature>
<keyword evidence="4" id="KW-1185">Reference proteome</keyword>
<comment type="caution">
    <text evidence="3">The sequence shown here is derived from an EMBL/GenBank/DDBJ whole genome shotgun (WGS) entry which is preliminary data.</text>
</comment>
<feature type="region of interest" description="Disordered" evidence="1">
    <location>
        <begin position="169"/>
        <end position="196"/>
    </location>
</feature>
<feature type="chain" id="PRO_5013325181" evidence="2">
    <location>
        <begin position="21"/>
        <end position="253"/>
    </location>
</feature>
<dbReference type="AlphaFoldDB" id="A0A226ETE2"/>
<proteinExistence type="predicted"/>
<reference evidence="3 4" key="1">
    <citation type="submission" date="2015-12" db="EMBL/GenBank/DDBJ databases">
        <title>The genome of Folsomia candida.</title>
        <authorList>
            <person name="Faddeeva A."/>
            <person name="Derks M.F."/>
            <person name="Anvar Y."/>
            <person name="Smit S."/>
            <person name="Van Straalen N."/>
            <person name="Roelofs D."/>
        </authorList>
    </citation>
    <scope>NUCLEOTIDE SEQUENCE [LARGE SCALE GENOMIC DNA]</scope>
    <source>
        <strain evidence="3 4">VU population</strain>
        <tissue evidence="3">Whole body</tissue>
    </source>
</reference>